<keyword evidence="4" id="KW-0804">Transcription</keyword>
<dbReference type="SUPFAM" id="SSF88946">
    <property type="entry name" value="Sigma2 domain of RNA polymerase sigma factors"/>
    <property type="match status" value="1"/>
</dbReference>
<dbReference type="InterPro" id="IPR013325">
    <property type="entry name" value="RNA_pol_sigma_r2"/>
</dbReference>
<dbReference type="InterPro" id="IPR013249">
    <property type="entry name" value="RNA_pol_sigma70_r4_t2"/>
</dbReference>
<dbReference type="InterPro" id="IPR014284">
    <property type="entry name" value="RNA_pol_sigma-70_dom"/>
</dbReference>
<dbReference type="EMBL" id="AJZO02000079">
    <property type="protein sequence ID" value="OEF52691.1"/>
    <property type="molecule type" value="Genomic_DNA"/>
</dbReference>
<keyword evidence="9" id="KW-1185">Reference proteome</keyword>
<comment type="caution">
    <text evidence="8">The sequence shown here is derived from an EMBL/GenBank/DDBJ whole genome shotgun (WGS) entry which is preliminary data.</text>
</comment>
<keyword evidence="3" id="KW-0731">Sigma factor</keyword>
<dbReference type="InterPro" id="IPR007627">
    <property type="entry name" value="RNA_pol_sigma70_r2"/>
</dbReference>
<reference evidence="8 9" key="1">
    <citation type="journal article" date="2012" name="Science">
        <title>Ecological populations of bacteria act as socially cohesive units of antibiotic production and resistance.</title>
        <authorList>
            <person name="Cordero O.X."/>
            <person name="Wildschutte H."/>
            <person name="Kirkup B."/>
            <person name="Proehl S."/>
            <person name="Ngo L."/>
            <person name="Hussain F."/>
            <person name="Le Roux F."/>
            <person name="Mincer T."/>
            <person name="Polz M.F."/>
        </authorList>
    </citation>
    <scope>NUCLEOTIDE SEQUENCE [LARGE SCALE GENOMIC DNA]</scope>
    <source>
        <strain evidence="8 9">1F-267</strain>
    </source>
</reference>
<evidence type="ECO:0000259" key="7">
    <source>
        <dbReference type="Pfam" id="PF08281"/>
    </source>
</evidence>
<organism evidence="8 9">
    <name type="scientific">Vibrio tasmaniensis 1F-267</name>
    <dbReference type="NCBI Taxonomy" id="1191324"/>
    <lineage>
        <taxon>Bacteria</taxon>
        <taxon>Pseudomonadati</taxon>
        <taxon>Pseudomonadota</taxon>
        <taxon>Gammaproteobacteria</taxon>
        <taxon>Vibrionales</taxon>
        <taxon>Vibrionaceae</taxon>
        <taxon>Vibrio</taxon>
    </lineage>
</organism>
<feature type="domain" description="RNA polymerase sigma factor 70 region 4 type 2" evidence="7">
    <location>
        <begin position="123"/>
        <end position="170"/>
    </location>
</feature>
<dbReference type="Gene3D" id="1.10.10.10">
    <property type="entry name" value="Winged helix-like DNA-binding domain superfamily/Winged helix DNA-binding domain"/>
    <property type="match status" value="1"/>
</dbReference>
<dbReference type="InterPro" id="IPR036388">
    <property type="entry name" value="WH-like_DNA-bd_sf"/>
</dbReference>
<keyword evidence="2" id="KW-0805">Transcription regulation</keyword>
<dbReference type="NCBIfam" id="NF007215">
    <property type="entry name" value="PRK09637.1"/>
    <property type="match status" value="1"/>
</dbReference>
<gene>
    <name evidence="8" type="ORF">A163_04160</name>
</gene>
<accession>A0ABX3B8T2</accession>
<name>A0ABX3B8T2_9VIBR</name>
<dbReference type="RefSeq" id="WP_017103547.1">
    <property type="nucleotide sequence ID" value="NZ_AJZO02000079.1"/>
</dbReference>
<dbReference type="NCBIfam" id="TIGR02959">
    <property type="entry name" value="SigZ"/>
    <property type="match status" value="1"/>
</dbReference>
<dbReference type="NCBIfam" id="TIGR02937">
    <property type="entry name" value="sigma70-ECF"/>
    <property type="match status" value="1"/>
</dbReference>
<comment type="similarity">
    <text evidence="1">Belongs to the sigma-70 factor family. ECF subfamily.</text>
</comment>
<dbReference type="Pfam" id="PF08281">
    <property type="entry name" value="Sigma70_r4_2"/>
    <property type="match status" value="1"/>
</dbReference>
<dbReference type="Gene3D" id="1.10.1740.10">
    <property type="match status" value="1"/>
</dbReference>
<evidence type="ECO:0000259" key="6">
    <source>
        <dbReference type="Pfam" id="PF04542"/>
    </source>
</evidence>
<dbReference type="InterPro" id="IPR013324">
    <property type="entry name" value="RNA_pol_sigma_r3/r4-like"/>
</dbReference>
<dbReference type="SUPFAM" id="SSF88659">
    <property type="entry name" value="Sigma3 and sigma4 domains of RNA polymerase sigma factors"/>
    <property type="match status" value="1"/>
</dbReference>
<evidence type="ECO:0000256" key="5">
    <source>
        <dbReference type="NCBIfam" id="TIGR02959"/>
    </source>
</evidence>
<evidence type="ECO:0000256" key="2">
    <source>
        <dbReference type="ARBA" id="ARBA00023015"/>
    </source>
</evidence>
<evidence type="ECO:0000256" key="4">
    <source>
        <dbReference type="ARBA" id="ARBA00023163"/>
    </source>
</evidence>
<dbReference type="InterPro" id="IPR039425">
    <property type="entry name" value="RNA_pol_sigma-70-like"/>
</dbReference>
<evidence type="ECO:0000256" key="1">
    <source>
        <dbReference type="ARBA" id="ARBA00010641"/>
    </source>
</evidence>
<dbReference type="InterPro" id="IPR014304">
    <property type="entry name" value="RNA_pol_sigma-Z"/>
</dbReference>
<dbReference type="PANTHER" id="PTHR43133:SF62">
    <property type="entry name" value="RNA POLYMERASE SIGMA FACTOR SIGZ"/>
    <property type="match status" value="1"/>
</dbReference>
<dbReference type="PANTHER" id="PTHR43133">
    <property type="entry name" value="RNA POLYMERASE ECF-TYPE SIGMA FACTO"/>
    <property type="match status" value="1"/>
</dbReference>
<dbReference type="Pfam" id="PF04542">
    <property type="entry name" value="Sigma70_r2"/>
    <property type="match status" value="1"/>
</dbReference>
<evidence type="ECO:0000313" key="9">
    <source>
        <dbReference type="Proteomes" id="UP000094638"/>
    </source>
</evidence>
<sequence length="205" mass="23057">MNSATDAPSNGAPLNSTSLNLEQVWAEYQQALKSFLHSKVNNTADVDDLLQEILIKTYQNLDKVQDASSVKAWLFQLANNTIIDFNRKHARQQRDSQIDAEDLWFTDLDHDSEFKQKLSLCIEPFIQALPEQSSSLLLAVDIKGQSQKEIAEAQNISYSTVKSRVQKSRGDLKNLFEQCCNLSLDKQGNVIDCELKSDADCGKCQ</sequence>
<feature type="domain" description="RNA polymerase sigma-70 region 2" evidence="6">
    <location>
        <begin position="26"/>
        <end position="91"/>
    </location>
</feature>
<dbReference type="CDD" id="cd06171">
    <property type="entry name" value="Sigma70_r4"/>
    <property type="match status" value="1"/>
</dbReference>
<proteinExistence type="inferred from homology"/>
<dbReference type="Proteomes" id="UP000094638">
    <property type="component" value="Unassembled WGS sequence"/>
</dbReference>
<evidence type="ECO:0000313" key="8">
    <source>
        <dbReference type="EMBL" id="OEF52691.1"/>
    </source>
</evidence>
<protein>
    <recommendedName>
        <fullName evidence="5">RNA polymerase sigma factor SigZ</fullName>
    </recommendedName>
</protein>
<evidence type="ECO:0000256" key="3">
    <source>
        <dbReference type="ARBA" id="ARBA00023082"/>
    </source>
</evidence>